<name>A0AAF0E9A8_9BASI</name>
<dbReference type="PANTHER" id="PTHR31836">
    <property type="match status" value="1"/>
</dbReference>
<feature type="transmembrane region" description="Helical" evidence="2">
    <location>
        <begin position="28"/>
        <end position="51"/>
    </location>
</feature>
<evidence type="ECO:0000313" key="4">
    <source>
        <dbReference type="Proteomes" id="UP001214415"/>
    </source>
</evidence>
<dbReference type="CDD" id="cd22191">
    <property type="entry name" value="DPBB_RlpA_EXP_N-like"/>
    <property type="match status" value="1"/>
</dbReference>
<sequence length="161" mass="17541">MSLFGDLGSLYKLQDFLLLPSPYFKMQFTRAIVLAATALVAGVSAAPALGLENRNIFTGGKATWYNSGMSEGNCGWWSTNADHIVALNAVQYGSLDKKSEHCGRLIRIVNEKNHKVMHAVVADSCPECKYGSLDLSEGLFSLLADGDMDLGEFPISWSFLN</sequence>
<dbReference type="SUPFAM" id="SSF50685">
    <property type="entry name" value="Barwin-like endoglucanases"/>
    <property type="match status" value="1"/>
</dbReference>
<dbReference type="Proteomes" id="UP001214415">
    <property type="component" value="Chromosome 1"/>
</dbReference>
<organism evidence="3 4">
    <name type="scientific">Malassezia equina</name>
    <dbReference type="NCBI Taxonomy" id="1381935"/>
    <lineage>
        <taxon>Eukaryota</taxon>
        <taxon>Fungi</taxon>
        <taxon>Dikarya</taxon>
        <taxon>Basidiomycota</taxon>
        <taxon>Ustilaginomycotina</taxon>
        <taxon>Malasseziomycetes</taxon>
        <taxon>Malasseziales</taxon>
        <taxon>Malasseziaceae</taxon>
        <taxon>Malassezia</taxon>
    </lineage>
</organism>
<reference evidence="3" key="1">
    <citation type="submission" date="2023-03" db="EMBL/GenBank/DDBJ databases">
        <title>Mating type loci evolution in Malassezia.</title>
        <authorList>
            <person name="Coelho M.A."/>
        </authorList>
    </citation>
    <scope>NUCLEOTIDE SEQUENCE</scope>
    <source>
        <strain evidence="3">CBS 12830</strain>
    </source>
</reference>
<dbReference type="AlphaFoldDB" id="A0AAF0E9A8"/>
<dbReference type="PANTHER" id="PTHR31836:SF25">
    <property type="entry name" value="RLPA-LIKE PROTEIN DOUBLE-PSI BETA-BARREL DOMAIN-CONTAINING PROTEIN"/>
    <property type="match status" value="1"/>
</dbReference>
<keyword evidence="1" id="KW-0732">Signal</keyword>
<keyword evidence="2" id="KW-0472">Membrane</keyword>
<keyword evidence="2" id="KW-0812">Transmembrane</keyword>
<evidence type="ECO:0000313" key="3">
    <source>
        <dbReference type="EMBL" id="WFD21360.1"/>
    </source>
</evidence>
<protein>
    <recommendedName>
        <fullName evidence="5">RlpA-like protein double-psi beta-barrel domain-containing protein</fullName>
    </recommendedName>
</protein>
<dbReference type="InterPro" id="IPR051477">
    <property type="entry name" value="Expansin_CellWall"/>
</dbReference>
<keyword evidence="2" id="KW-1133">Transmembrane helix</keyword>
<accession>A0AAF0E9A8</accession>
<dbReference type="InterPro" id="IPR036908">
    <property type="entry name" value="RlpA-like_sf"/>
</dbReference>
<keyword evidence="4" id="KW-1185">Reference proteome</keyword>
<evidence type="ECO:0000256" key="2">
    <source>
        <dbReference type="SAM" id="Phobius"/>
    </source>
</evidence>
<dbReference type="EMBL" id="CP119900">
    <property type="protein sequence ID" value="WFD21360.1"/>
    <property type="molecule type" value="Genomic_DNA"/>
</dbReference>
<evidence type="ECO:0000256" key="1">
    <source>
        <dbReference type="ARBA" id="ARBA00022729"/>
    </source>
</evidence>
<evidence type="ECO:0008006" key="5">
    <source>
        <dbReference type="Google" id="ProtNLM"/>
    </source>
</evidence>
<dbReference type="Gene3D" id="2.40.40.10">
    <property type="entry name" value="RlpA-like domain"/>
    <property type="match status" value="1"/>
</dbReference>
<gene>
    <name evidence="3" type="ORF">MEQU1_000008</name>
</gene>
<proteinExistence type="predicted"/>